<feature type="domain" description="Atos-like conserved" evidence="2">
    <location>
        <begin position="403"/>
        <end position="462"/>
    </location>
</feature>
<sequence>MGLPQVSSSETAEEGAGSLSTSVCTPPHFVGVSTCDLDGMHVGSISQIVGDSLCSSLGDFQKKTSLEQSETPDDSFNCKGAMEGIHPISNAHGLKIGSEDKLGLLTPKTGQNIQSPASRIVGFECGRKDYFLDRFDEVSTDHVNSSSVVGITVNETESSGSPVRKRLLSPLCGVLFADQFGGDSIDIRCHNSQINTPDSCSVSIPQDYKKANIGSRNHFTMSTSNCSERKDMLCDYSRTAPIFSIDGPLLKEKEVLPCTCLSSLGLDVLRGSNKVRSQTGVISIFPEKAISSPLSLSPLGPKYSEMMKTAEGCRTVRKEIEGNYLTFKNVEQSLGKNISDINFAPEEENFWVASKSFEDITHLHKEAYSESNYGKSWTSSHDTIPQCVKLGRSSRGLPVRRSLVGSFEESLLSGRLSSGKLSQRIDGFLAVLSITGGSFSPKSQKLPFAVTSVDGDNYLLYYASIDLGRIPSNNFAGQNLKSGLSNVDSQGATSRLRIPVKGRIQLVVLSNPEKTPLHTFFCNYDLSDMPAGTKTFLRQKVTLATSGSASPQVRREQRNFDMIYDDKVIPLERSHPDQSIKGWKGSNSMGSIDKANPSNEHYHMGNIGSPAMMVQNECNKHVCQRTCDTDFSLADSCQEAIGKSEYACSKVNENAASVGTLRYALHLRFLCPFPKKSSRSVQRCKSNPLSESQKTNFDAEGELRFYLYNNLRVVFPQRHFDADEGKERKEIHFLTSELAVSWQLNVEYHFPADPKYFDISN</sequence>
<name>A0A4S4D7K3_CAMSN</name>
<evidence type="ECO:0000313" key="4">
    <source>
        <dbReference type="Proteomes" id="UP000306102"/>
    </source>
</evidence>
<dbReference type="InterPro" id="IPR051506">
    <property type="entry name" value="ATOS_Transcription_Regulators"/>
</dbReference>
<dbReference type="Pfam" id="PF13889">
    <property type="entry name" value="Chromosome_seg"/>
    <property type="match status" value="1"/>
</dbReference>
<organism evidence="3 4">
    <name type="scientific">Camellia sinensis var. sinensis</name>
    <name type="common">China tea</name>
    <dbReference type="NCBI Taxonomy" id="542762"/>
    <lineage>
        <taxon>Eukaryota</taxon>
        <taxon>Viridiplantae</taxon>
        <taxon>Streptophyta</taxon>
        <taxon>Embryophyta</taxon>
        <taxon>Tracheophyta</taxon>
        <taxon>Spermatophyta</taxon>
        <taxon>Magnoliopsida</taxon>
        <taxon>eudicotyledons</taxon>
        <taxon>Gunneridae</taxon>
        <taxon>Pentapetalae</taxon>
        <taxon>asterids</taxon>
        <taxon>Ericales</taxon>
        <taxon>Theaceae</taxon>
        <taxon>Camellia</taxon>
    </lineage>
</organism>
<gene>
    <name evidence="3" type="ORF">TEA_013100</name>
</gene>
<dbReference type="PANTHER" id="PTHR13199">
    <property type="entry name" value="GH03947P"/>
    <property type="match status" value="1"/>
</dbReference>
<keyword evidence="4" id="KW-1185">Reference proteome</keyword>
<dbReference type="InterPro" id="IPR033473">
    <property type="entry name" value="Atos-like_C"/>
</dbReference>
<dbReference type="InterPro" id="IPR025261">
    <property type="entry name" value="Atos-like_cons_dom"/>
</dbReference>
<comment type="caution">
    <text evidence="3">The sequence shown here is derived from an EMBL/GenBank/DDBJ whole genome shotgun (WGS) entry which is preliminary data.</text>
</comment>
<dbReference type="Pfam" id="PF13915">
    <property type="entry name" value="DUF4210"/>
    <property type="match status" value="1"/>
</dbReference>
<evidence type="ECO:0000259" key="2">
    <source>
        <dbReference type="SMART" id="SM01177"/>
    </source>
</evidence>
<proteinExistence type="predicted"/>
<dbReference type="AlphaFoldDB" id="A0A4S4D7K3"/>
<dbReference type="Proteomes" id="UP000306102">
    <property type="component" value="Unassembled WGS sequence"/>
</dbReference>
<reference evidence="3 4" key="1">
    <citation type="journal article" date="2018" name="Proc. Natl. Acad. Sci. U.S.A.">
        <title>Draft genome sequence of Camellia sinensis var. sinensis provides insights into the evolution of the tea genome and tea quality.</title>
        <authorList>
            <person name="Wei C."/>
            <person name="Yang H."/>
            <person name="Wang S."/>
            <person name="Zhao J."/>
            <person name="Liu C."/>
            <person name="Gao L."/>
            <person name="Xia E."/>
            <person name="Lu Y."/>
            <person name="Tai Y."/>
            <person name="She G."/>
            <person name="Sun J."/>
            <person name="Cao H."/>
            <person name="Tong W."/>
            <person name="Gao Q."/>
            <person name="Li Y."/>
            <person name="Deng W."/>
            <person name="Jiang X."/>
            <person name="Wang W."/>
            <person name="Chen Q."/>
            <person name="Zhang S."/>
            <person name="Li H."/>
            <person name="Wu J."/>
            <person name="Wang P."/>
            <person name="Li P."/>
            <person name="Shi C."/>
            <person name="Zheng F."/>
            <person name="Jian J."/>
            <person name="Huang B."/>
            <person name="Shan D."/>
            <person name="Shi M."/>
            <person name="Fang C."/>
            <person name="Yue Y."/>
            <person name="Li F."/>
            <person name="Li D."/>
            <person name="Wei S."/>
            <person name="Han B."/>
            <person name="Jiang C."/>
            <person name="Yin Y."/>
            <person name="Xia T."/>
            <person name="Zhang Z."/>
            <person name="Bennetzen J.L."/>
            <person name="Zhao S."/>
            <person name="Wan X."/>
        </authorList>
    </citation>
    <scope>NUCLEOTIDE SEQUENCE [LARGE SCALE GENOMIC DNA]</scope>
    <source>
        <strain evidence="4">cv. Shuchazao</strain>
        <tissue evidence="3">Leaf</tissue>
    </source>
</reference>
<evidence type="ECO:0000256" key="1">
    <source>
        <dbReference type="SAM" id="MobiDB-lite"/>
    </source>
</evidence>
<protein>
    <recommendedName>
        <fullName evidence="2">Atos-like conserved domain-containing protein</fullName>
    </recommendedName>
</protein>
<dbReference type="EMBL" id="SDRB02012578">
    <property type="protein sequence ID" value="THF97345.1"/>
    <property type="molecule type" value="Genomic_DNA"/>
</dbReference>
<feature type="compositionally biased region" description="Low complexity" evidence="1">
    <location>
        <begin position="7"/>
        <end position="20"/>
    </location>
</feature>
<evidence type="ECO:0000313" key="3">
    <source>
        <dbReference type="EMBL" id="THF97345.1"/>
    </source>
</evidence>
<dbReference type="SMART" id="SM01177">
    <property type="entry name" value="DUF4210"/>
    <property type="match status" value="1"/>
</dbReference>
<dbReference type="PANTHER" id="PTHR13199:SF23">
    <property type="entry name" value="MEIOSIS CHROMOSOME SEGREGATION FAMILY PROTEIN"/>
    <property type="match status" value="1"/>
</dbReference>
<accession>A0A4S4D7K3</accession>
<feature type="region of interest" description="Disordered" evidence="1">
    <location>
        <begin position="1"/>
        <end position="20"/>
    </location>
</feature>